<gene>
    <name evidence="7" type="ORF">CPB83DRAFT_848356</name>
</gene>
<dbReference type="SUPFAM" id="SSF56112">
    <property type="entry name" value="Protein kinase-like (PK-like)"/>
    <property type="match status" value="1"/>
</dbReference>
<dbReference type="Pfam" id="PF01636">
    <property type="entry name" value="APH"/>
    <property type="match status" value="1"/>
</dbReference>
<dbReference type="Proteomes" id="UP000807306">
    <property type="component" value="Unassembled WGS sequence"/>
</dbReference>
<feature type="domain" description="Aminoglycoside phosphotransferase" evidence="6">
    <location>
        <begin position="30"/>
        <end position="273"/>
    </location>
</feature>
<accession>A0A9P6ELQ4</accession>
<proteinExistence type="inferred from homology"/>
<evidence type="ECO:0000256" key="2">
    <source>
        <dbReference type="ARBA" id="ARBA00022679"/>
    </source>
</evidence>
<evidence type="ECO:0000313" key="8">
    <source>
        <dbReference type="Proteomes" id="UP000807306"/>
    </source>
</evidence>
<dbReference type="EMBL" id="MU157833">
    <property type="protein sequence ID" value="KAF9532106.1"/>
    <property type="molecule type" value="Genomic_DNA"/>
</dbReference>
<evidence type="ECO:0000256" key="3">
    <source>
        <dbReference type="ARBA" id="ARBA00022741"/>
    </source>
</evidence>
<dbReference type="GO" id="GO:0005524">
    <property type="term" value="F:ATP binding"/>
    <property type="evidence" value="ECO:0007669"/>
    <property type="project" value="UniProtKB-KW"/>
</dbReference>
<dbReference type="InterPro" id="IPR002575">
    <property type="entry name" value="Aminoglycoside_PTrfase"/>
</dbReference>
<evidence type="ECO:0000256" key="5">
    <source>
        <dbReference type="ARBA" id="ARBA00022840"/>
    </source>
</evidence>
<name>A0A9P6ELQ4_9AGAR</name>
<dbReference type="AlphaFoldDB" id="A0A9P6ELQ4"/>
<evidence type="ECO:0000256" key="4">
    <source>
        <dbReference type="ARBA" id="ARBA00022777"/>
    </source>
</evidence>
<keyword evidence="8" id="KW-1185">Reference proteome</keyword>
<dbReference type="PANTHER" id="PTHR34273">
    <property type="entry name" value="METHYLTHIORIBOSE KINASE"/>
    <property type="match status" value="1"/>
</dbReference>
<dbReference type="Gene3D" id="3.90.1200.10">
    <property type="match status" value="1"/>
</dbReference>
<comment type="similarity">
    <text evidence="1">Belongs to the methylthioribose kinase family.</text>
</comment>
<evidence type="ECO:0000259" key="6">
    <source>
        <dbReference type="Pfam" id="PF01636"/>
    </source>
</evidence>
<dbReference type="Gene3D" id="3.30.200.20">
    <property type="entry name" value="Phosphorylase Kinase, domain 1"/>
    <property type="match status" value="1"/>
</dbReference>
<dbReference type="PANTHER" id="PTHR34273:SF2">
    <property type="entry name" value="METHYLTHIORIBOSE KINASE"/>
    <property type="match status" value="1"/>
</dbReference>
<dbReference type="GO" id="GO:0016301">
    <property type="term" value="F:kinase activity"/>
    <property type="evidence" value="ECO:0007669"/>
    <property type="project" value="UniProtKB-KW"/>
</dbReference>
<keyword evidence="2" id="KW-0808">Transferase</keyword>
<keyword evidence="3" id="KW-0547">Nucleotide-binding</keyword>
<sequence>MSTSTKFDLSTESGVTAYLSGTPFACTGVQELSGGNANYSFRLKLCEPYKDRETAVLKHAKPFVKSMKEMTFGVERQIYEVAALRQVRSWLPNDSVVTVPEVYHFDEDEHAIIMEDAGINSMTLKAFMKEGKATPALATNIGRGLGAFLGGLHTWGKGNIMACKSVEGNQHAKDISAWYFFGRITETLRGAEDVPKLSDPPLDIRESDFQVLDKIQEDTRIAMLAAQDSFVQGDFWPGNIMIALDQTGNLKNAYVLDWEAAKAGLPGIDAGQFSAEVHLLRRFYSDACGETATILFDSFVQEYKRVGSPSSEDMRLANIQVGAHLIVLAARVPWGEKELTREVVREGVTMVVSGSGILNT</sequence>
<protein>
    <submittedName>
        <fullName evidence="7">Kinase-like domain-containing protein</fullName>
    </submittedName>
</protein>
<reference evidence="7" key="1">
    <citation type="submission" date="2020-11" db="EMBL/GenBank/DDBJ databases">
        <authorList>
            <consortium name="DOE Joint Genome Institute"/>
            <person name="Ahrendt S."/>
            <person name="Riley R."/>
            <person name="Andreopoulos W."/>
            <person name="Labutti K."/>
            <person name="Pangilinan J."/>
            <person name="Ruiz-Duenas F.J."/>
            <person name="Barrasa J.M."/>
            <person name="Sanchez-Garcia M."/>
            <person name="Camarero S."/>
            <person name="Miyauchi S."/>
            <person name="Serrano A."/>
            <person name="Linde D."/>
            <person name="Babiker R."/>
            <person name="Drula E."/>
            <person name="Ayuso-Fernandez I."/>
            <person name="Pacheco R."/>
            <person name="Padilla G."/>
            <person name="Ferreira P."/>
            <person name="Barriuso J."/>
            <person name="Kellner H."/>
            <person name="Castanera R."/>
            <person name="Alfaro M."/>
            <person name="Ramirez L."/>
            <person name="Pisabarro A.G."/>
            <person name="Kuo A."/>
            <person name="Tritt A."/>
            <person name="Lipzen A."/>
            <person name="He G."/>
            <person name="Yan M."/>
            <person name="Ng V."/>
            <person name="Cullen D."/>
            <person name="Martin F."/>
            <person name="Rosso M.-N."/>
            <person name="Henrissat B."/>
            <person name="Hibbett D."/>
            <person name="Martinez A.T."/>
            <person name="Grigoriev I.V."/>
        </authorList>
    </citation>
    <scope>NUCLEOTIDE SEQUENCE</scope>
    <source>
        <strain evidence="7">CBS 506.95</strain>
    </source>
</reference>
<evidence type="ECO:0000256" key="1">
    <source>
        <dbReference type="ARBA" id="ARBA00010165"/>
    </source>
</evidence>
<evidence type="ECO:0000313" key="7">
    <source>
        <dbReference type="EMBL" id="KAF9532106.1"/>
    </source>
</evidence>
<comment type="caution">
    <text evidence="7">The sequence shown here is derived from an EMBL/GenBank/DDBJ whole genome shotgun (WGS) entry which is preliminary data.</text>
</comment>
<keyword evidence="5" id="KW-0067">ATP-binding</keyword>
<dbReference type="OrthoDB" id="25129at2759"/>
<dbReference type="InterPro" id="IPR011009">
    <property type="entry name" value="Kinase-like_dom_sf"/>
</dbReference>
<organism evidence="7 8">
    <name type="scientific">Crepidotus variabilis</name>
    <dbReference type="NCBI Taxonomy" id="179855"/>
    <lineage>
        <taxon>Eukaryota</taxon>
        <taxon>Fungi</taxon>
        <taxon>Dikarya</taxon>
        <taxon>Basidiomycota</taxon>
        <taxon>Agaricomycotina</taxon>
        <taxon>Agaricomycetes</taxon>
        <taxon>Agaricomycetidae</taxon>
        <taxon>Agaricales</taxon>
        <taxon>Agaricineae</taxon>
        <taxon>Crepidotaceae</taxon>
        <taxon>Crepidotus</taxon>
    </lineage>
</organism>
<keyword evidence="4 7" id="KW-0418">Kinase</keyword>